<evidence type="ECO:0000256" key="5">
    <source>
        <dbReference type="ARBA" id="ARBA00012518"/>
    </source>
</evidence>
<evidence type="ECO:0000313" key="22">
    <source>
        <dbReference type="Proteomes" id="UP000198785"/>
    </source>
</evidence>
<dbReference type="HAMAP" id="MF_00037">
    <property type="entry name" value="MurB"/>
    <property type="match status" value="1"/>
</dbReference>
<evidence type="ECO:0000256" key="12">
    <source>
        <dbReference type="ARBA" id="ARBA00022960"/>
    </source>
</evidence>
<dbReference type="PROSITE" id="PS51387">
    <property type="entry name" value="FAD_PCMH"/>
    <property type="match status" value="1"/>
</dbReference>
<keyword evidence="16 19" id="KW-0961">Cell wall biogenesis/degradation</keyword>
<dbReference type="UniPathway" id="UPA00219"/>
<reference evidence="21 22" key="1">
    <citation type="submission" date="2016-10" db="EMBL/GenBank/DDBJ databases">
        <authorList>
            <person name="de Groot N.N."/>
        </authorList>
    </citation>
    <scope>NUCLEOTIDE SEQUENCE [LARGE SCALE GENOMIC DNA]</scope>
    <source>
        <strain evidence="21 22">DSM 22789</strain>
    </source>
</reference>
<dbReference type="InterPro" id="IPR006094">
    <property type="entry name" value="Oxid_FAD_bind_N"/>
</dbReference>
<dbReference type="GO" id="GO:0009252">
    <property type="term" value="P:peptidoglycan biosynthetic process"/>
    <property type="evidence" value="ECO:0007669"/>
    <property type="project" value="UniProtKB-UniRule"/>
</dbReference>
<keyword evidence="15 19" id="KW-0131">Cell cycle</keyword>
<evidence type="ECO:0000256" key="3">
    <source>
        <dbReference type="ARBA" id="ARBA00004496"/>
    </source>
</evidence>
<dbReference type="GO" id="GO:0071949">
    <property type="term" value="F:FAD binding"/>
    <property type="evidence" value="ECO:0007669"/>
    <property type="project" value="InterPro"/>
</dbReference>
<dbReference type="EMBL" id="FOZZ01000001">
    <property type="protein sequence ID" value="SFS39003.1"/>
    <property type="molecule type" value="Genomic_DNA"/>
</dbReference>
<dbReference type="Pfam" id="PF02873">
    <property type="entry name" value="MurB_C"/>
    <property type="match status" value="1"/>
</dbReference>
<dbReference type="InterPro" id="IPR003170">
    <property type="entry name" value="MurB"/>
</dbReference>
<dbReference type="GO" id="GO:0005829">
    <property type="term" value="C:cytosol"/>
    <property type="evidence" value="ECO:0007669"/>
    <property type="project" value="TreeGrafter"/>
</dbReference>
<dbReference type="InterPro" id="IPR016169">
    <property type="entry name" value="FAD-bd_PCMH_sub2"/>
</dbReference>
<dbReference type="InterPro" id="IPR011601">
    <property type="entry name" value="MurB_C"/>
</dbReference>
<comment type="catalytic activity">
    <reaction evidence="18 19">
        <text>UDP-N-acetyl-alpha-D-muramate + NADP(+) = UDP-N-acetyl-3-O-(1-carboxyvinyl)-alpha-D-glucosamine + NADPH + H(+)</text>
        <dbReference type="Rhea" id="RHEA:12248"/>
        <dbReference type="ChEBI" id="CHEBI:15378"/>
        <dbReference type="ChEBI" id="CHEBI:57783"/>
        <dbReference type="ChEBI" id="CHEBI:58349"/>
        <dbReference type="ChEBI" id="CHEBI:68483"/>
        <dbReference type="ChEBI" id="CHEBI:70757"/>
        <dbReference type="EC" id="1.3.1.98"/>
    </reaction>
</comment>
<name>A0A1I6PFS3_9SPHI</name>
<evidence type="ECO:0000256" key="14">
    <source>
        <dbReference type="ARBA" id="ARBA00023002"/>
    </source>
</evidence>
<dbReference type="SUPFAM" id="SSF56176">
    <property type="entry name" value="FAD-binding/transporter-associated domain-like"/>
    <property type="match status" value="1"/>
</dbReference>
<dbReference type="InterPro" id="IPR036318">
    <property type="entry name" value="FAD-bd_PCMH-like_sf"/>
</dbReference>
<dbReference type="Gene3D" id="3.30.43.10">
    <property type="entry name" value="Uridine Diphospho-n-acetylenolpyruvylglucosamine Reductase, domain 2"/>
    <property type="match status" value="1"/>
</dbReference>
<dbReference type="Gene3D" id="3.30.465.10">
    <property type="match status" value="1"/>
</dbReference>
<dbReference type="InterPro" id="IPR036635">
    <property type="entry name" value="MurB_C_sf"/>
</dbReference>
<sequence length="338" mass="37857">MTYHIQENVSLKPFNTFGVDAKANQFIKVEDENILKELHSAGLFERQFFVLGGGSNVLFTRDYEGLILQIATKGITHFIEGNYIYVTAKGGEVWNEFVWHCVERGFAGVENMALIPGTVGASPVQNIGAYGTELMDIFYSCQAFDTLTGEFTTFQNADCQFTYRDSIFKSQYKGQYIITSVTYKLAVNHRINTSYGAIESELKQRHINTPTIKDIAEVVSHIRVEKLPDPSTIGNAGSFFKNPIISEGQFQQLQQAFPDIVFYPMADQRVKLAAGWLIEQCGWKGKVDGNVAVWKNQALVLTNPGQANGSEIYSTSSKIVNDIQQKFGIELEREVNIL</sequence>
<dbReference type="STRING" id="683125.SAMN05660206_101440"/>
<evidence type="ECO:0000259" key="20">
    <source>
        <dbReference type="PROSITE" id="PS51387"/>
    </source>
</evidence>
<evidence type="ECO:0000256" key="19">
    <source>
        <dbReference type="HAMAP-Rule" id="MF_00037"/>
    </source>
</evidence>
<evidence type="ECO:0000256" key="13">
    <source>
        <dbReference type="ARBA" id="ARBA00022984"/>
    </source>
</evidence>
<dbReference type="InterPro" id="IPR016167">
    <property type="entry name" value="FAD-bd_PCMH_sub1"/>
</dbReference>
<organism evidence="21 22">
    <name type="scientific">Sphingobacterium wenxiniae</name>
    <dbReference type="NCBI Taxonomy" id="683125"/>
    <lineage>
        <taxon>Bacteria</taxon>
        <taxon>Pseudomonadati</taxon>
        <taxon>Bacteroidota</taxon>
        <taxon>Sphingobacteriia</taxon>
        <taxon>Sphingobacteriales</taxon>
        <taxon>Sphingobacteriaceae</taxon>
        <taxon>Sphingobacterium</taxon>
    </lineage>
</organism>
<dbReference type="GO" id="GO:0008762">
    <property type="term" value="F:UDP-N-acetylmuramate dehydrogenase activity"/>
    <property type="evidence" value="ECO:0007669"/>
    <property type="project" value="UniProtKB-UniRule"/>
</dbReference>
<feature type="active site" evidence="19">
    <location>
        <position position="334"/>
    </location>
</feature>
<evidence type="ECO:0000256" key="8">
    <source>
        <dbReference type="ARBA" id="ARBA00022618"/>
    </source>
</evidence>
<accession>A0A1I6PFS3</accession>
<protein>
    <recommendedName>
        <fullName evidence="6 19">UDP-N-acetylenolpyruvoylglucosamine reductase</fullName>
        <ecNumber evidence="5 19">1.3.1.98</ecNumber>
    </recommendedName>
    <alternativeName>
        <fullName evidence="17 19">UDP-N-acetylmuramate dehydrogenase</fullName>
    </alternativeName>
</protein>
<keyword evidence="8 19" id="KW-0132">Cell division</keyword>
<evidence type="ECO:0000313" key="21">
    <source>
        <dbReference type="EMBL" id="SFS39003.1"/>
    </source>
</evidence>
<dbReference type="Proteomes" id="UP000198785">
    <property type="component" value="Unassembled WGS sequence"/>
</dbReference>
<feature type="domain" description="FAD-binding PCMH-type" evidence="20">
    <location>
        <begin position="19"/>
        <end position="188"/>
    </location>
</feature>
<gene>
    <name evidence="19" type="primary">murB</name>
    <name evidence="21" type="ORF">SAMN05660206_101440</name>
</gene>
<keyword evidence="11 19" id="KW-0521">NADP</keyword>
<evidence type="ECO:0000256" key="10">
    <source>
        <dbReference type="ARBA" id="ARBA00022827"/>
    </source>
</evidence>
<keyword evidence="9 19" id="KW-0285">Flavoprotein</keyword>
<dbReference type="PANTHER" id="PTHR21071">
    <property type="entry name" value="UDP-N-ACETYLENOLPYRUVOYLGLUCOSAMINE REDUCTASE"/>
    <property type="match status" value="1"/>
</dbReference>
<evidence type="ECO:0000256" key="2">
    <source>
        <dbReference type="ARBA" id="ARBA00003921"/>
    </source>
</evidence>
<comment type="subcellular location">
    <subcellularLocation>
        <location evidence="3 19">Cytoplasm</location>
    </subcellularLocation>
</comment>
<dbReference type="GO" id="GO:0071555">
    <property type="term" value="P:cell wall organization"/>
    <property type="evidence" value="ECO:0007669"/>
    <property type="project" value="UniProtKB-KW"/>
</dbReference>
<dbReference type="GO" id="GO:0051301">
    <property type="term" value="P:cell division"/>
    <property type="evidence" value="ECO:0007669"/>
    <property type="project" value="UniProtKB-KW"/>
</dbReference>
<dbReference type="GO" id="GO:0008360">
    <property type="term" value="P:regulation of cell shape"/>
    <property type="evidence" value="ECO:0007669"/>
    <property type="project" value="UniProtKB-KW"/>
</dbReference>
<keyword evidence="10 19" id="KW-0274">FAD</keyword>
<dbReference type="NCBIfam" id="NF000755">
    <property type="entry name" value="PRK00046.1"/>
    <property type="match status" value="1"/>
</dbReference>
<evidence type="ECO:0000256" key="16">
    <source>
        <dbReference type="ARBA" id="ARBA00023316"/>
    </source>
</evidence>
<dbReference type="SUPFAM" id="SSF56194">
    <property type="entry name" value="Uridine diphospho-N-Acetylenolpyruvylglucosamine reductase, MurB, C-terminal domain"/>
    <property type="match status" value="1"/>
</dbReference>
<evidence type="ECO:0000256" key="1">
    <source>
        <dbReference type="ARBA" id="ARBA00001974"/>
    </source>
</evidence>
<evidence type="ECO:0000256" key="4">
    <source>
        <dbReference type="ARBA" id="ARBA00004752"/>
    </source>
</evidence>
<dbReference type="Pfam" id="PF01565">
    <property type="entry name" value="FAD_binding_4"/>
    <property type="match status" value="1"/>
</dbReference>
<evidence type="ECO:0000256" key="6">
    <source>
        <dbReference type="ARBA" id="ARBA00015188"/>
    </source>
</evidence>
<keyword evidence="22" id="KW-1185">Reference proteome</keyword>
<comment type="cofactor">
    <cofactor evidence="1 19">
        <name>FAD</name>
        <dbReference type="ChEBI" id="CHEBI:57692"/>
    </cofactor>
</comment>
<dbReference type="AlphaFoldDB" id="A0A1I6PFS3"/>
<comment type="similarity">
    <text evidence="19">Belongs to the MurB family.</text>
</comment>
<keyword evidence="7 19" id="KW-0963">Cytoplasm</keyword>
<evidence type="ECO:0000256" key="11">
    <source>
        <dbReference type="ARBA" id="ARBA00022857"/>
    </source>
</evidence>
<evidence type="ECO:0000256" key="15">
    <source>
        <dbReference type="ARBA" id="ARBA00023306"/>
    </source>
</evidence>
<dbReference type="PANTHER" id="PTHR21071:SF4">
    <property type="entry name" value="UDP-N-ACETYLENOLPYRUVOYLGLUCOSAMINE REDUCTASE"/>
    <property type="match status" value="1"/>
</dbReference>
<feature type="active site" description="Proton donor" evidence="19">
    <location>
        <position position="238"/>
    </location>
</feature>
<feature type="active site" evidence="19">
    <location>
        <position position="164"/>
    </location>
</feature>
<keyword evidence="13 19" id="KW-0573">Peptidoglycan synthesis</keyword>
<evidence type="ECO:0000256" key="17">
    <source>
        <dbReference type="ARBA" id="ARBA00031026"/>
    </source>
</evidence>
<dbReference type="EC" id="1.3.1.98" evidence="5 19"/>
<evidence type="ECO:0000256" key="7">
    <source>
        <dbReference type="ARBA" id="ARBA00022490"/>
    </source>
</evidence>
<comment type="pathway">
    <text evidence="4 19">Cell wall biogenesis; peptidoglycan biosynthesis.</text>
</comment>
<proteinExistence type="inferred from homology"/>
<evidence type="ECO:0000256" key="18">
    <source>
        <dbReference type="ARBA" id="ARBA00048914"/>
    </source>
</evidence>
<dbReference type="RefSeq" id="WP_093363497.1">
    <property type="nucleotide sequence ID" value="NZ_FOZZ01000001.1"/>
</dbReference>
<comment type="function">
    <text evidence="2 19">Cell wall formation.</text>
</comment>
<evidence type="ECO:0000256" key="9">
    <source>
        <dbReference type="ARBA" id="ARBA00022630"/>
    </source>
</evidence>
<dbReference type="OrthoDB" id="9804753at2"/>
<dbReference type="Gene3D" id="3.90.78.10">
    <property type="entry name" value="UDP-N-acetylenolpyruvoylglucosamine reductase, C-terminal domain"/>
    <property type="match status" value="1"/>
</dbReference>
<keyword evidence="14 19" id="KW-0560">Oxidoreductase</keyword>
<dbReference type="InterPro" id="IPR016166">
    <property type="entry name" value="FAD-bd_PCMH"/>
</dbReference>
<keyword evidence="12 19" id="KW-0133">Cell shape</keyword>
<dbReference type="NCBIfam" id="TIGR00179">
    <property type="entry name" value="murB"/>
    <property type="match status" value="1"/>
</dbReference>